<evidence type="ECO:0000313" key="1">
    <source>
        <dbReference type="EMBL" id="CAA9567676.1"/>
    </source>
</evidence>
<reference evidence="1" key="1">
    <citation type="submission" date="2020-02" db="EMBL/GenBank/DDBJ databases">
        <authorList>
            <person name="Meier V. D."/>
        </authorList>
    </citation>
    <scope>NUCLEOTIDE SEQUENCE</scope>
    <source>
        <strain evidence="1">AVDCRST_MAG19</strain>
    </source>
</reference>
<dbReference type="EMBL" id="CADCWL010000116">
    <property type="protein sequence ID" value="CAA9567676.1"/>
    <property type="molecule type" value="Genomic_DNA"/>
</dbReference>
<organism evidence="1">
    <name type="scientific">uncultured Thermomicrobiales bacterium</name>
    <dbReference type="NCBI Taxonomy" id="1645740"/>
    <lineage>
        <taxon>Bacteria</taxon>
        <taxon>Pseudomonadati</taxon>
        <taxon>Thermomicrobiota</taxon>
        <taxon>Thermomicrobia</taxon>
        <taxon>Thermomicrobiales</taxon>
        <taxon>environmental samples</taxon>
    </lineage>
</organism>
<proteinExistence type="predicted"/>
<sequence>MRSLGDGSLLLRFTIPSPHPAGAVDVIVSAALGGAFELLLPSEPATEPTGRLVTGPYMVTRAIPRRAGTFLARLVERAIPLPFPPLTRDPKDNPLLADARRDRAHYLATGARDLLVPAPDFVRGLRERGPDHG</sequence>
<name>A0A6J4V3R2_9BACT</name>
<protein>
    <submittedName>
        <fullName evidence="1">Uncharacterized protein</fullName>
    </submittedName>
</protein>
<dbReference type="AlphaFoldDB" id="A0A6J4V3R2"/>
<gene>
    <name evidence="1" type="ORF">AVDCRST_MAG19-2434</name>
</gene>
<accession>A0A6J4V3R2</accession>